<comment type="catalytic activity">
    <reaction evidence="1">
        <text>ATP + H2O = ADP + phosphate + H(+)</text>
        <dbReference type="Rhea" id="RHEA:13065"/>
        <dbReference type="ChEBI" id="CHEBI:15377"/>
        <dbReference type="ChEBI" id="CHEBI:15378"/>
        <dbReference type="ChEBI" id="CHEBI:30616"/>
        <dbReference type="ChEBI" id="CHEBI:43474"/>
        <dbReference type="ChEBI" id="CHEBI:456216"/>
        <dbReference type="EC" id="5.6.2.3"/>
    </reaction>
</comment>
<dbReference type="Gene3D" id="3.40.50.300">
    <property type="entry name" value="P-loop containing nucleotide triphosphate hydrolases"/>
    <property type="match status" value="1"/>
</dbReference>
<evidence type="ECO:0000313" key="4">
    <source>
        <dbReference type="EMBL" id="GEZ25682.1"/>
    </source>
</evidence>
<keyword evidence="1 4" id="KW-0347">Helicase</keyword>
<dbReference type="PANTHER" id="PTHR10492">
    <property type="match status" value="1"/>
</dbReference>
<comment type="caution">
    <text evidence="4">The sequence shown here is derived from an EMBL/GenBank/DDBJ whole genome shotgun (WGS) entry which is preliminary data.</text>
</comment>
<organism evidence="4">
    <name type="scientific">Tanacetum cinerariifolium</name>
    <name type="common">Dalmatian daisy</name>
    <name type="synonym">Chrysanthemum cinerariifolium</name>
    <dbReference type="NCBI Taxonomy" id="118510"/>
    <lineage>
        <taxon>Eukaryota</taxon>
        <taxon>Viridiplantae</taxon>
        <taxon>Streptophyta</taxon>
        <taxon>Embryophyta</taxon>
        <taxon>Tracheophyta</taxon>
        <taxon>Spermatophyta</taxon>
        <taxon>Magnoliopsida</taxon>
        <taxon>eudicotyledons</taxon>
        <taxon>Gunneridae</taxon>
        <taxon>Pentapetalae</taxon>
        <taxon>asterids</taxon>
        <taxon>campanulids</taxon>
        <taxon>Asterales</taxon>
        <taxon>Asteraceae</taxon>
        <taxon>Asteroideae</taxon>
        <taxon>Anthemideae</taxon>
        <taxon>Anthemidinae</taxon>
        <taxon>Tanacetum</taxon>
    </lineage>
</organism>
<keyword evidence="1" id="KW-0234">DNA repair</keyword>
<evidence type="ECO:0000259" key="3">
    <source>
        <dbReference type="Pfam" id="PF14214"/>
    </source>
</evidence>
<feature type="domain" description="DNA helicase Pif1-like DEAD-box helicase" evidence="2">
    <location>
        <begin position="661"/>
        <end position="830"/>
    </location>
</feature>
<dbReference type="Pfam" id="PF05970">
    <property type="entry name" value="PIF1"/>
    <property type="match status" value="1"/>
</dbReference>
<dbReference type="GO" id="GO:0006310">
    <property type="term" value="P:DNA recombination"/>
    <property type="evidence" value="ECO:0007669"/>
    <property type="project" value="UniProtKB-KW"/>
</dbReference>
<dbReference type="InterPro" id="IPR025476">
    <property type="entry name" value="Helitron_helicase-like"/>
</dbReference>
<dbReference type="InterPro" id="IPR010285">
    <property type="entry name" value="DNA_helicase_pif1-like_DEAD"/>
</dbReference>
<reference evidence="4" key="1">
    <citation type="journal article" date="2019" name="Sci. Rep.">
        <title>Draft genome of Tanacetum cinerariifolium, the natural source of mosquito coil.</title>
        <authorList>
            <person name="Yamashiro T."/>
            <person name="Shiraishi A."/>
            <person name="Satake H."/>
            <person name="Nakayama K."/>
        </authorList>
    </citation>
    <scope>NUCLEOTIDE SEQUENCE</scope>
</reference>
<evidence type="ECO:0000259" key="2">
    <source>
        <dbReference type="Pfam" id="PF05970"/>
    </source>
</evidence>
<dbReference type="SUPFAM" id="SSF52540">
    <property type="entry name" value="P-loop containing nucleoside triphosphate hydrolases"/>
    <property type="match status" value="1"/>
</dbReference>
<name>A0A699I8C7_TANCI</name>
<dbReference type="GO" id="GO:0006281">
    <property type="term" value="P:DNA repair"/>
    <property type="evidence" value="ECO:0007669"/>
    <property type="project" value="UniProtKB-KW"/>
</dbReference>
<keyword evidence="1" id="KW-0227">DNA damage</keyword>
<dbReference type="AlphaFoldDB" id="A0A699I8C7"/>
<protein>
    <recommendedName>
        <fullName evidence="1">ATP-dependent DNA helicase</fullName>
        <ecNumber evidence="1">5.6.2.3</ecNumber>
    </recommendedName>
</protein>
<comment type="similarity">
    <text evidence="1">Belongs to the helicase family.</text>
</comment>
<feature type="non-terminal residue" evidence="4">
    <location>
        <position position="915"/>
    </location>
</feature>
<dbReference type="GO" id="GO:0016787">
    <property type="term" value="F:hydrolase activity"/>
    <property type="evidence" value="ECO:0007669"/>
    <property type="project" value="UniProtKB-KW"/>
</dbReference>
<dbReference type="EMBL" id="BKCJ010257839">
    <property type="protein sequence ID" value="GEZ25682.1"/>
    <property type="molecule type" value="Genomic_DNA"/>
</dbReference>
<proteinExistence type="inferred from homology"/>
<dbReference type="EC" id="5.6.2.3" evidence="1"/>
<accession>A0A699I8C7</accession>
<keyword evidence="1" id="KW-0067">ATP-binding</keyword>
<dbReference type="GO" id="GO:0005524">
    <property type="term" value="F:ATP binding"/>
    <property type="evidence" value="ECO:0007669"/>
    <property type="project" value="UniProtKB-KW"/>
</dbReference>
<keyword evidence="1" id="KW-0233">DNA recombination</keyword>
<keyword evidence="1" id="KW-0547">Nucleotide-binding</keyword>
<sequence length="915" mass="105063">MAFRNQDWLHKKHAVDEAIESNTGRSIQNNVAAVAPCHLLIEYDDRNMALANANNCGNKNKLFAVEAYKNDNHLHRKQPTDESIQSMTGLPLGNNTATDMDIIDPYNLQTCDILEVINDNNCQQQQQPSKNINDSYYGNTHMLQQPNYARKHRQPFRRPEAKSHNIQHNYLQHQPRMKRRIPTEYIHLGQCTCVCCHWGAMFWECEKVASTSYTSQTGCNKCCYGGRIILRPPLEYPQYVKELYGNTHFMDNIRAYNQMFSMTSVGANVDKSVNKGKGPYVYRISRQIYHWIGSMCPDEGQSPRFLQLYIYDTTNEVKNRLSHFGNEHEPELKEEIVEGLIQLLDNHNALVQLFRTARNKYMDADIPEFKVRLYSVIGTHRYELPTSEIVGAIVFADYSAAENDLDLIIEEYSRFPQRKQDDIRSEYLSGIYDAIVLGDRDGSDIGLRTVLTASFIGSPRYMYAHYLDALVICRVHGSPSFFITCTCNAKWPEIEEHMKPFPLLTTADRADIIDRIFERKVRDYINFVRDSNTFGDVTGVLYTIEFQKRGLPHCHSLLWINAASRVQQDVDVDKYVCAELLNPISDVNAYAVISELMIHGPCGYANPSATCMKDDGHCNRNFPKPYCDKTYIDKDGFVHYRRRDTEIQTQRQNVWLDNRYVVPYNKTLKTFIWKAVTTALRLEEKNVLTVAALGIAALLLPSGRTAHSCFQILLKLQDECIFHIKNSQLADLLRQTDLIIWDEAPMNDCRCFKALDRSLKDICNKPDTSFGSKSIMLGGDFRQTLPVKKKASKLEIIDASITSSDLWPTFKTYTLMQNMRLRDPDETDNEDTCAVQMPTELCILDSDTALATLISFIYDQKTLQTPTPRDLQKKAIVCLKNKNEDMINAQVLNLVNSQQHVYLSLDEEMPHGNDR</sequence>
<dbReference type="GO" id="GO:0043139">
    <property type="term" value="F:5'-3' DNA helicase activity"/>
    <property type="evidence" value="ECO:0007669"/>
    <property type="project" value="UniProtKB-EC"/>
</dbReference>
<dbReference type="PANTHER" id="PTHR10492:SF96">
    <property type="entry name" value="ATP-DEPENDENT DNA HELICASE"/>
    <property type="match status" value="1"/>
</dbReference>
<evidence type="ECO:0000256" key="1">
    <source>
        <dbReference type="RuleBase" id="RU363044"/>
    </source>
</evidence>
<dbReference type="InterPro" id="IPR027417">
    <property type="entry name" value="P-loop_NTPase"/>
</dbReference>
<gene>
    <name evidence="4" type="ORF">Tci_497655</name>
</gene>
<dbReference type="GO" id="GO:0000723">
    <property type="term" value="P:telomere maintenance"/>
    <property type="evidence" value="ECO:0007669"/>
    <property type="project" value="InterPro"/>
</dbReference>
<feature type="domain" description="Helitron helicase-like" evidence="3">
    <location>
        <begin position="412"/>
        <end position="558"/>
    </location>
</feature>
<dbReference type="Pfam" id="PF14214">
    <property type="entry name" value="Helitron_like_N"/>
    <property type="match status" value="1"/>
</dbReference>
<comment type="cofactor">
    <cofactor evidence="1">
        <name>Mg(2+)</name>
        <dbReference type="ChEBI" id="CHEBI:18420"/>
    </cofactor>
</comment>
<keyword evidence="1" id="KW-0378">Hydrolase</keyword>